<dbReference type="RefSeq" id="WP_014642881.1">
    <property type="nucleotide sequence ID" value="NC_017668.1"/>
</dbReference>
<keyword evidence="2" id="KW-0732">Signal</keyword>
<evidence type="ECO:0000256" key="2">
    <source>
        <dbReference type="SAM" id="SignalP"/>
    </source>
</evidence>
<dbReference type="HOGENOM" id="CLU_1324849_0_0_9"/>
<evidence type="ECO:0000313" key="3">
    <source>
        <dbReference type="EMBL" id="CCG44987.1"/>
    </source>
</evidence>
<feature type="region of interest" description="Disordered" evidence="1">
    <location>
        <begin position="29"/>
        <end position="64"/>
    </location>
</feature>
<dbReference type="EMBL" id="HE717023">
    <property type="protein sequence ID" value="CCG44987.1"/>
    <property type="molecule type" value="Genomic_DNA"/>
</dbReference>
<reference evidence="3 4" key="1">
    <citation type="journal article" date="2013" name="Environ. Microbiol.">
        <title>Chloride and organic osmolytes: a hybrid strategy to cope with elevated salinities by the moderately halophilic, chloride-dependent bacterium Halobacillus halophilus.</title>
        <authorList>
            <person name="Saum S.H."/>
            <person name="Pfeiffer F."/>
            <person name="Palm P."/>
            <person name="Rampp M."/>
            <person name="Schuster S.C."/>
            <person name="Muller V."/>
            <person name="Oesterhelt D."/>
        </authorList>
    </citation>
    <scope>NUCLEOTIDE SEQUENCE [LARGE SCALE GENOMIC DNA]</scope>
    <source>
        <strain evidence="4">ATCC 35676 / DSM 2266 / JCM 20832 / KCTC 3685 / LMG 17431 / NBRC 102448 / NCIMB 2269</strain>
    </source>
</reference>
<sequence>MNLKKVKKYWKPIALFALLFLVTGCSNSTSNSDPDSSTSSEVGNNSSTSSAEVNGEEESESKSNIRTVLQNVFNGPNEKLEKALIGMGNTEFGSEDYNNHFKKINEYFEERIEPYASERFYESFVINDSGALRYLRAAHPDFTLKTEGIMIENKNSYYKFSMEVSYNNNKSGESKTMEVRGQAQTNEAGKVTSINYINVDELYLVLS</sequence>
<accession>I0JLG7</accession>
<gene>
    <name evidence="3" type="ordered locus">HBHAL_2636</name>
</gene>
<name>I0JLG7_HALH3</name>
<evidence type="ECO:0000256" key="1">
    <source>
        <dbReference type="SAM" id="MobiDB-lite"/>
    </source>
</evidence>
<feature type="chain" id="PRO_5039725779" description="Lipoprotein" evidence="2">
    <location>
        <begin position="29"/>
        <end position="207"/>
    </location>
</feature>
<dbReference type="AlphaFoldDB" id="I0JLG7"/>
<feature type="compositionally biased region" description="Low complexity" evidence="1">
    <location>
        <begin position="29"/>
        <end position="50"/>
    </location>
</feature>
<feature type="signal peptide" evidence="2">
    <location>
        <begin position="1"/>
        <end position="28"/>
    </location>
</feature>
<keyword evidence="4" id="KW-1185">Reference proteome</keyword>
<protein>
    <recommendedName>
        <fullName evidence="5">Lipoprotein</fullName>
    </recommendedName>
</protein>
<dbReference type="KEGG" id="hhd:HBHAL_2636"/>
<dbReference type="Proteomes" id="UP000007397">
    <property type="component" value="Chromosome"/>
</dbReference>
<organism evidence="3 4">
    <name type="scientific">Halobacillus halophilus (strain ATCC 35676 / DSM 2266 / JCM 20832 / KCTC 3685 / LMG 17431 / NBRC 102448 / NCIMB 2269)</name>
    <name type="common">Sporosarcina halophila</name>
    <dbReference type="NCBI Taxonomy" id="866895"/>
    <lineage>
        <taxon>Bacteria</taxon>
        <taxon>Bacillati</taxon>
        <taxon>Bacillota</taxon>
        <taxon>Bacilli</taxon>
        <taxon>Bacillales</taxon>
        <taxon>Bacillaceae</taxon>
        <taxon>Halobacillus</taxon>
    </lineage>
</organism>
<dbReference type="PROSITE" id="PS51257">
    <property type="entry name" value="PROKAR_LIPOPROTEIN"/>
    <property type="match status" value="1"/>
</dbReference>
<evidence type="ECO:0000313" key="4">
    <source>
        <dbReference type="Proteomes" id="UP000007397"/>
    </source>
</evidence>
<dbReference type="eggNOG" id="ENOG5033AKN">
    <property type="taxonomic scope" value="Bacteria"/>
</dbReference>
<dbReference type="PATRIC" id="fig|866895.3.peg.1653"/>
<proteinExistence type="predicted"/>
<evidence type="ECO:0008006" key="5">
    <source>
        <dbReference type="Google" id="ProtNLM"/>
    </source>
</evidence>